<dbReference type="Proteomes" id="UP000027120">
    <property type="component" value="Unassembled WGS sequence"/>
</dbReference>
<gene>
    <name evidence="1" type="ORF">CISIN_1g042781mg</name>
</gene>
<name>A0A067D1Z5_CITSI</name>
<evidence type="ECO:0000313" key="1">
    <source>
        <dbReference type="EMBL" id="KDO37004.1"/>
    </source>
</evidence>
<evidence type="ECO:0000313" key="2">
    <source>
        <dbReference type="Proteomes" id="UP000027120"/>
    </source>
</evidence>
<organism evidence="1 2">
    <name type="scientific">Citrus sinensis</name>
    <name type="common">Sweet orange</name>
    <name type="synonym">Citrus aurantium var. sinensis</name>
    <dbReference type="NCBI Taxonomy" id="2711"/>
    <lineage>
        <taxon>Eukaryota</taxon>
        <taxon>Viridiplantae</taxon>
        <taxon>Streptophyta</taxon>
        <taxon>Embryophyta</taxon>
        <taxon>Tracheophyta</taxon>
        <taxon>Spermatophyta</taxon>
        <taxon>Magnoliopsida</taxon>
        <taxon>eudicotyledons</taxon>
        <taxon>Gunneridae</taxon>
        <taxon>Pentapetalae</taxon>
        <taxon>rosids</taxon>
        <taxon>malvids</taxon>
        <taxon>Sapindales</taxon>
        <taxon>Rutaceae</taxon>
        <taxon>Aurantioideae</taxon>
        <taxon>Citrus</taxon>
    </lineage>
</organism>
<keyword evidence="2" id="KW-1185">Reference proteome</keyword>
<reference evidence="1 2" key="1">
    <citation type="submission" date="2014-04" db="EMBL/GenBank/DDBJ databases">
        <authorList>
            <consortium name="International Citrus Genome Consortium"/>
            <person name="Gmitter F."/>
            <person name="Chen C."/>
            <person name="Farmerie W."/>
            <person name="Harkins T."/>
            <person name="Desany B."/>
            <person name="Mohiuddin M."/>
            <person name="Kodira C."/>
            <person name="Borodovsky M."/>
            <person name="Lomsadze A."/>
            <person name="Burns P."/>
            <person name="Jenkins J."/>
            <person name="Prochnik S."/>
            <person name="Shu S."/>
            <person name="Chapman J."/>
            <person name="Pitluck S."/>
            <person name="Schmutz J."/>
            <person name="Rokhsar D."/>
        </authorList>
    </citation>
    <scope>NUCLEOTIDE SEQUENCE</scope>
</reference>
<protein>
    <submittedName>
        <fullName evidence="1">Uncharacterized protein</fullName>
    </submittedName>
</protein>
<dbReference type="AlphaFoldDB" id="A0A067D1Z5"/>
<proteinExistence type="predicted"/>
<dbReference type="EMBL" id="KK792273">
    <property type="protein sequence ID" value="KDO37004.1"/>
    <property type="molecule type" value="Genomic_DNA"/>
</dbReference>
<accession>A0A067D1Z5</accession>
<sequence>MSWQSNVLHMMLRRYALLILNPLMSLRYLLHPTLQKIELERVICTRITPARVMMTFMLMSVSAFQTQRLWRVLLSRNWADRELSLLRRVLRKLLHGRATRCPVDAGDIDIICLL</sequence>